<gene>
    <name evidence="3" type="ORF">M0L20_28575</name>
</gene>
<dbReference type="EMBL" id="JALPRF010000012">
    <property type="protein sequence ID" value="MCK8495855.1"/>
    <property type="molecule type" value="Genomic_DNA"/>
</dbReference>
<dbReference type="InterPro" id="IPR007404">
    <property type="entry name" value="YdjM-like"/>
</dbReference>
<dbReference type="Proteomes" id="UP001202180">
    <property type="component" value="Unassembled WGS sequence"/>
</dbReference>
<keyword evidence="2" id="KW-0472">Membrane</keyword>
<protein>
    <submittedName>
        <fullName evidence="3">Metal-dependent hydrolase</fullName>
    </submittedName>
</protein>
<feature type="coiled-coil region" evidence="1">
    <location>
        <begin position="309"/>
        <end position="338"/>
    </location>
</feature>
<dbReference type="GO" id="GO:0016787">
    <property type="term" value="F:hydrolase activity"/>
    <property type="evidence" value="ECO:0007669"/>
    <property type="project" value="UniProtKB-KW"/>
</dbReference>
<dbReference type="PANTHER" id="PTHR35531">
    <property type="entry name" value="INNER MEMBRANE PROTEIN YBCI-RELATED"/>
    <property type="match status" value="1"/>
</dbReference>
<evidence type="ECO:0000256" key="2">
    <source>
        <dbReference type="SAM" id="Phobius"/>
    </source>
</evidence>
<feature type="transmembrane region" description="Helical" evidence="2">
    <location>
        <begin position="91"/>
        <end position="110"/>
    </location>
</feature>
<keyword evidence="1" id="KW-0175">Coiled coil</keyword>
<dbReference type="RefSeq" id="WP_248480635.1">
    <property type="nucleotide sequence ID" value="NZ_JALPRF010000012.1"/>
</dbReference>
<reference evidence="3 4" key="1">
    <citation type="submission" date="2022-04" db="EMBL/GenBank/DDBJ databases">
        <title>Spirosoma sp. strain RP8 genome sequencing and assembly.</title>
        <authorList>
            <person name="Jung Y."/>
        </authorList>
    </citation>
    <scope>NUCLEOTIDE SEQUENCE [LARGE SCALE GENOMIC DNA]</scope>
    <source>
        <strain evidence="3 4">RP8</strain>
    </source>
</reference>
<accession>A0ABT0HUJ0</accession>
<keyword evidence="4" id="KW-1185">Reference proteome</keyword>
<organism evidence="3 4">
    <name type="scientific">Spirosoma liriopis</name>
    <dbReference type="NCBI Taxonomy" id="2937440"/>
    <lineage>
        <taxon>Bacteria</taxon>
        <taxon>Pseudomonadati</taxon>
        <taxon>Bacteroidota</taxon>
        <taxon>Cytophagia</taxon>
        <taxon>Cytophagales</taxon>
        <taxon>Cytophagaceae</taxon>
        <taxon>Spirosoma</taxon>
    </lineage>
</organism>
<evidence type="ECO:0000313" key="4">
    <source>
        <dbReference type="Proteomes" id="UP001202180"/>
    </source>
</evidence>
<dbReference type="PANTHER" id="PTHR35531:SF1">
    <property type="entry name" value="INNER MEMBRANE PROTEIN YBCI-RELATED"/>
    <property type="match status" value="1"/>
</dbReference>
<proteinExistence type="predicted"/>
<evidence type="ECO:0000313" key="3">
    <source>
        <dbReference type="EMBL" id="MCK8495855.1"/>
    </source>
</evidence>
<comment type="caution">
    <text evidence="3">The sequence shown here is derived from an EMBL/GenBank/DDBJ whole genome shotgun (WGS) entry which is preliminary data.</text>
</comment>
<keyword evidence="3" id="KW-0378">Hydrolase</keyword>
<name>A0ABT0HUJ0_9BACT</name>
<feature type="transmembrane region" description="Helical" evidence="2">
    <location>
        <begin position="148"/>
        <end position="170"/>
    </location>
</feature>
<keyword evidence="2" id="KW-1133">Transmembrane helix</keyword>
<dbReference type="Pfam" id="PF04307">
    <property type="entry name" value="YdjM"/>
    <property type="match status" value="1"/>
</dbReference>
<sequence>MQSFNHVAGGFAFAGIFASFADINIFDRFDTMAVVWVAAVLPDVDHTKSISGKVLYPLSKWLQTHYGHRTVTHSIFFFSAVVVLCKGFDNLFHQAFTLPVALALGSHLIFDMCTKQGIPIFYPFSRRPAVLPANPKLRLSANDFRSEAILFLIFCCLNVFCYPLMAAGFWTRYNKGFATFDHLERERKRKPGDYDVRLLSADGDTITGILVEQKPTQLTVWQTNQFMHYNPAKYRLLTFHRLTSHHELKAIHLVGVTVDSLNHYLKRAVVKVTVQSEQEVYYVDGALVKKGNELTIEYPTGARFGQVAINNAQTRLELHQLELEHKAEQRRYQLTMAELERHHADLHIHTHKSDLSDYEEGKRREKVRELKEKIATFTQPEPVNTELYRVRKAMLEHKLREVARLNASLLIWKLENWKE</sequence>
<evidence type="ECO:0000256" key="1">
    <source>
        <dbReference type="SAM" id="Coils"/>
    </source>
</evidence>
<keyword evidence="2" id="KW-0812">Transmembrane</keyword>